<dbReference type="AlphaFoldDB" id="M0AIH8"/>
<evidence type="ECO:0000313" key="1">
    <source>
        <dbReference type="EMBL" id="ELY97193.1"/>
    </source>
</evidence>
<name>M0AIH8_NATA1</name>
<proteinExistence type="predicted"/>
<reference evidence="1 2" key="1">
    <citation type="journal article" date="2014" name="PLoS Genet.">
        <title>Phylogenetically driven sequencing of extremely halophilic archaea reveals strategies for static and dynamic osmo-response.</title>
        <authorList>
            <person name="Becker E.A."/>
            <person name="Seitzer P.M."/>
            <person name="Tritt A."/>
            <person name="Larsen D."/>
            <person name="Krusor M."/>
            <person name="Yao A.I."/>
            <person name="Wu D."/>
            <person name="Madern D."/>
            <person name="Eisen J.A."/>
            <person name="Darling A.E."/>
            <person name="Facciotti M.T."/>
        </authorList>
    </citation>
    <scope>NUCLEOTIDE SEQUENCE [LARGE SCALE GENOMIC DNA]</scope>
    <source>
        <strain evidence="1 2">DSM 12278</strain>
    </source>
</reference>
<accession>M0AIH8</accession>
<comment type="caution">
    <text evidence="1">The sequence shown here is derived from an EMBL/GenBank/DDBJ whole genome shotgun (WGS) entry which is preliminary data.</text>
</comment>
<protein>
    <submittedName>
        <fullName evidence="1">Uncharacterized protein</fullName>
    </submittedName>
</protein>
<dbReference type="Proteomes" id="UP000011554">
    <property type="component" value="Unassembled WGS sequence"/>
</dbReference>
<feature type="non-terminal residue" evidence="1">
    <location>
        <position position="70"/>
    </location>
</feature>
<keyword evidence="2" id="KW-1185">Reference proteome</keyword>
<dbReference type="EMBL" id="AOIO01000047">
    <property type="protein sequence ID" value="ELY97193.1"/>
    <property type="molecule type" value="Genomic_DNA"/>
</dbReference>
<evidence type="ECO:0000313" key="2">
    <source>
        <dbReference type="Proteomes" id="UP000011554"/>
    </source>
</evidence>
<gene>
    <name evidence="1" type="ORF">C481_20626</name>
</gene>
<sequence>DALDESDILALKTPDLSPDAWLDVLETAGEDLYLYAHEPSYRGMSDSEHTWYARYDGEGFVYGTESTGEL</sequence>
<feature type="non-terminal residue" evidence="1">
    <location>
        <position position="1"/>
    </location>
</feature>
<organism evidence="1 2">
    <name type="scientific">Natrialba asiatica (strain ATCC 700177 / DSM 12278 / JCM 9576 / FERM P-10747 / NBRC 102637 / 172P1)</name>
    <dbReference type="NCBI Taxonomy" id="29540"/>
    <lineage>
        <taxon>Archaea</taxon>
        <taxon>Methanobacteriati</taxon>
        <taxon>Methanobacteriota</taxon>
        <taxon>Stenosarchaea group</taxon>
        <taxon>Halobacteria</taxon>
        <taxon>Halobacteriales</taxon>
        <taxon>Natrialbaceae</taxon>
        <taxon>Natrialba</taxon>
    </lineage>
</organism>